<dbReference type="InterPro" id="IPR005950">
    <property type="entry name" value="ModA"/>
</dbReference>
<evidence type="ECO:0000256" key="1">
    <source>
        <dbReference type="ARBA" id="ARBA00009175"/>
    </source>
</evidence>
<protein>
    <submittedName>
        <fullName evidence="5">Molybdate transport system substrate-binding protein</fullName>
    </submittedName>
</protein>
<comment type="caution">
    <text evidence="5">The sequence shown here is derived from an EMBL/GenBank/DDBJ whole genome shotgun (WGS) entry which is preliminary data.</text>
</comment>
<accession>A0ABT9VPK8</accession>
<evidence type="ECO:0000313" key="5">
    <source>
        <dbReference type="EMBL" id="MDQ0162928.1"/>
    </source>
</evidence>
<dbReference type="NCBIfam" id="TIGR01256">
    <property type="entry name" value="modA"/>
    <property type="match status" value="1"/>
</dbReference>
<organism evidence="5 6">
    <name type="scientific">Aeribacillus alveayuensis</name>
    <dbReference type="NCBI Taxonomy" id="279215"/>
    <lineage>
        <taxon>Bacteria</taxon>
        <taxon>Bacillati</taxon>
        <taxon>Bacillota</taxon>
        <taxon>Bacilli</taxon>
        <taxon>Bacillales</taxon>
        <taxon>Bacillaceae</taxon>
        <taxon>Aeribacillus</taxon>
    </lineage>
</organism>
<evidence type="ECO:0000256" key="4">
    <source>
        <dbReference type="SAM" id="SignalP"/>
    </source>
</evidence>
<evidence type="ECO:0000256" key="3">
    <source>
        <dbReference type="ARBA" id="ARBA00022729"/>
    </source>
</evidence>
<gene>
    <name evidence="5" type="ORF">J2S06_002005</name>
</gene>
<keyword evidence="2" id="KW-0479">Metal-binding</keyword>
<dbReference type="EMBL" id="JAUSTR010000008">
    <property type="protein sequence ID" value="MDQ0162928.1"/>
    <property type="molecule type" value="Genomic_DNA"/>
</dbReference>
<evidence type="ECO:0000313" key="6">
    <source>
        <dbReference type="Proteomes" id="UP001225646"/>
    </source>
</evidence>
<comment type="similarity">
    <text evidence="1">Belongs to the bacterial solute-binding protein ModA family.</text>
</comment>
<dbReference type="Pfam" id="PF13531">
    <property type="entry name" value="SBP_bac_11"/>
    <property type="match status" value="1"/>
</dbReference>
<dbReference type="InterPro" id="IPR050682">
    <property type="entry name" value="ModA/WtpA"/>
</dbReference>
<feature type="signal peptide" evidence="4">
    <location>
        <begin position="1"/>
        <end position="21"/>
    </location>
</feature>
<sequence length="258" mass="29252">MKLLKRLFLLLAIIIFSVGCTQNEPDEKVELTVSAAASLQNALLEIKESFEKKHEHIHLSFNFGSSGALERQISQGAPVDIFFSASEDKFDNLVQQGLINQRKNLVGNELVLVVPYESKNKINRFQDLKNDHIQHVAIGIPEVVPAGKYAKESLQILNIWNDIEQKIIFAKDVRQVLSYVETGNVDAGIVYRTDARISNKVKIVATAEENIHSPIIYPIGIIKNTNHLEEAKLFYQFMQKEDAMQILKKYGFKELNES</sequence>
<dbReference type="InterPro" id="IPR041879">
    <property type="entry name" value="YvgL-like_PBP2"/>
</dbReference>
<dbReference type="PROSITE" id="PS51257">
    <property type="entry name" value="PROKAR_LIPOPROTEIN"/>
    <property type="match status" value="1"/>
</dbReference>
<evidence type="ECO:0000256" key="2">
    <source>
        <dbReference type="ARBA" id="ARBA00022723"/>
    </source>
</evidence>
<keyword evidence="3 4" id="KW-0732">Signal</keyword>
<dbReference type="Gene3D" id="3.40.190.10">
    <property type="entry name" value="Periplasmic binding protein-like II"/>
    <property type="match status" value="2"/>
</dbReference>
<feature type="chain" id="PRO_5047257425" evidence="4">
    <location>
        <begin position="22"/>
        <end position="258"/>
    </location>
</feature>
<proteinExistence type="inferred from homology"/>
<dbReference type="RefSeq" id="WP_419152183.1">
    <property type="nucleotide sequence ID" value="NZ_JAUSTR010000008.1"/>
</dbReference>
<dbReference type="PIRSF" id="PIRSF004846">
    <property type="entry name" value="ModA"/>
    <property type="match status" value="1"/>
</dbReference>
<reference evidence="5 6" key="1">
    <citation type="submission" date="2023-07" db="EMBL/GenBank/DDBJ databases">
        <title>Genomic Encyclopedia of Type Strains, Phase IV (KMG-IV): sequencing the most valuable type-strain genomes for metagenomic binning, comparative biology and taxonomic classification.</title>
        <authorList>
            <person name="Goeker M."/>
        </authorList>
    </citation>
    <scope>NUCLEOTIDE SEQUENCE [LARGE SCALE GENOMIC DNA]</scope>
    <source>
        <strain evidence="5 6">DSM 19092</strain>
    </source>
</reference>
<name>A0ABT9VPK8_9BACI</name>
<dbReference type="CDD" id="cd13537">
    <property type="entry name" value="PBP2_YvgL_like"/>
    <property type="match status" value="1"/>
</dbReference>
<dbReference type="PANTHER" id="PTHR30632">
    <property type="entry name" value="MOLYBDATE-BINDING PERIPLASMIC PROTEIN"/>
    <property type="match status" value="1"/>
</dbReference>
<dbReference type="SUPFAM" id="SSF53850">
    <property type="entry name" value="Periplasmic binding protein-like II"/>
    <property type="match status" value="1"/>
</dbReference>
<dbReference type="PANTHER" id="PTHR30632:SF0">
    <property type="entry name" value="SULFATE-BINDING PROTEIN"/>
    <property type="match status" value="1"/>
</dbReference>
<dbReference type="Proteomes" id="UP001225646">
    <property type="component" value="Unassembled WGS sequence"/>
</dbReference>
<keyword evidence="6" id="KW-1185">Reference proteome</keyword>